<dbReference type="SUPFAM" id="SSF53474">
    <property type="entry name" value="alpha/beta-Hydrolases"/>
    <property type="match status" value="1"/>
</dbReference>
<gene>
    <name evidence="3" type="ORF">MM239_08755</name>
</gene>
<feature type="domain" description="Serine aminopeptidase S33" evidence="2">
    <location>
        <begin position="81"/>
        <end position="166"/>
    </location>
</feature>
<proteinExistence type="predicted"/>
<evidence type="ECO:0000313" key="3">
    <source>
        <dbReference type="EMBL" id="MCH7409482.1"/>
    </source>
</evidence>
<dbReference type="EMBL" id="JAKZGP010000018">
    <property type="protein sequence ID" value="MCH7409482.1"/>
    <property type="molecule type" value="Genomic_DNA"/>
</dbReference>
<dbReference type="Proteomes" id="UP001165489">
    <property type="component" value="Unassembled WGS sequence"/>
</dbReference>
<dbReference type="PANTHER" id="PTHR43265">
    <property type="entry name" value="ESTERASE ESTD"/>
    <property type="match status" value="1"/>
</dbReference>
<dbReference type="PANTHER" id="PTHR43265:SF1">
    <property type="entry name" value="ESTERASE ESTD"/>
    <property type="match status" value="1"/>
</dbReference>
<accession>A0ABS9UZ97</accession>
<comment type="caution">
    <text evidence="3">The sequence shown here is derived from an EMBL/GenBank/DDBJ whole genome shotgun (WGS) entry which is preliminary data.</text>
</comment>
<sequence>MKLTYSLFFLFLFTEAVIAKVDSDTTFQEFDIKLSTTTGEIFGTLTIPVIPEKPPLAVIISGSGPTDRDGNNPAMKNNSLKMLAHGLTEKGIATLRFDKRGVGESQKAGKSEIVLRFEDYVNDVKDWISMLKGDDRFSSMTVIGHSEGALIGLIACDHADKFIGIAGLSESADFTLKRQLEAQPKAVQDLAFPILDSLKIGKTVDEVNPMLYSLFRPSVQPYLISWFQYDPQQIISKLTIPTLIVQGTNDLQVEVEDAEKLSRANPKAKLVRIENMNHVLKIVEGDRQVNLKAYNLPDLPISNKLIESIVNFIYGR</sequence>
<dbReference type="RefSeq" id="WP_241347828.1">
    <property type="nucleotide sequence ID" value="NZ_JAKZGP010000018.1"/>
</dbReference>
<dbReference type="InterPro" id="IPR022742">
    <property type="entry name" value="Hydrolase_4"/>
</dbReference>
<organism evidence="3 4">
    <name type="scientific">Belliella filtrata</name>
    <dbReference type="NCBI Taxonomy" id="2923435"/>
    <lineage>
        <taxon>Bacteria</taxon>
        <taxon>Pseudomonadati</taxon>
        <taxon>Bacteroidota</taxon>
        <taxon>Cytophagia</taxon>
        <taxon>Cytophagales</taxon>
        <taxon>Cyclobacteriaceae</taxon>
        <taxon>Belliella</taxon>
    </lineage>
</organism>
<dbReference type="InterPro" id="IPR029058">
    <property type="entry name" value="AB_hydrolase_fold"/>
</dbReference>
<dbReference type="InterPro" id="IPR053145">
    <property type="entry name" value="AB_hydrolase_Est10"/>
</dbReference>
<feature type="signal peptide" evidence="1">
    <location>
        <begin position="1"/>
        <end position="19"/>
    </location>
</feature>
<protein>
    <submittedName>
        <fullName evidence="3">Lysophospholipase</fullName>
    </submittedName>
</protein>
<dbReference type="Gene3D" id="3.40.50.1820">
    <property type="entry name" value="alpha/beta hydrolase"/>
    <property type="match status" value="1"/>
</dbReference>
<evidence type="ECO:0000313" key="4">
    <source>
        <dbReference type="Proteomes" id="UP001165489"/>
    </source>
</evidence>
<keyword evidence="1" id="KW-0732">Signal</keyword>
<keyword evidence="4" id="KW-1185">Reference proteome</keyword>
<feature type="chain" id="PRO_5046269740" evidence="1">
    <location>
        <begin position="20"/>
        <end position="316"/>
    </location>
</feature>
<reference evidence="3" key="1">
    <citation type="submission" date="2022-03" db="EMBL/GenBank/DDBJ databases">
        <title>De novo assembled genomes of Belliella spp. (Cyclobacteriaceae) strains.</title>
        <authorList>
            <person name="Szabo A."/>
            <person name="Korponai K."/>
            <person name="Felfoldi T."/>
        </authorList>
    </citation>
    <scope>NUCLEOTIDE SEQUENCE</scope>
    <source>
        <strain evidence="3">DSM 111904</strain>
    </source>
</reference>
<dbReference type="Pfam" id="PF12146">
    <property type="entry name" value="Hydrolase_4"/>
    <property type="match status" value="1"/>
</dbReference>
<name>A0ABS9UZ97_9BACT</name>
<evidence type="ECO:0000259" key="2">
    <source>
        <dbReference type="Pfam" id="PF12146"/>
    </source>
</evidence>
<evidence type="ECO:0000256" key="1">
    <source>
        <dbReference type="SAM" id="SignalP"/>
    </source>
</evidence>